<protein>
    <recommendedName>
        <fullName evidence="2">WWE domain-containing protein</fullName>
    </recommendedName>
</protein>
<feature type="compositionally biased region" description="Low complexity" evidence="1">
    <location>
        <begin position="75"/>
        <end position="88"/>
    </location>
</feature>
<feature type="domain" description="WWE" evidence="2">
    <location>
        <begin position="252"/>
        <end position="298"/>
    </location>
</feature>
<evidence type="ECO:0000313" key="3">
    <source>
        <dbReference type="EMBL" id="KAK2711540.1"/>
    </source>
</evidence>
<feature type="compositionally biased region" description="Polar residues" evidence="1">
    <location>
        <begin position="129"/>
        <end position="147"/>
    </location>
</feature>
<reference evidence="3" key="1">
    <citation type="submission" date="2023-07" db="EMBL/GenBank/DDBJ databases">
        <title>Chromosome-level genome assembly of Artemia franciscana.</title>
        <authorList>
            <person name="Jo E."/>
        </authorList>
    </citation>
    <scope>NUCLEOTIDE SEQUENCE</scope>
    <source>
        <tissue evidence="3">Whole body</tissue>
    </source>
</reference>
<feature type="region of interest" description="Disordered" evidence="1">
    <location>
        <begin position="163"/>
        <end position="183"/>
    </location>
</feature>
<dbReference type="InterPro" id="IPR004170">
    <property type="entry name" value="WWE_dom"/>
</dbReference>
<organism evidence="3 4">
    <name type="scientific">Artemia franciscana</name>
    <name type="common">Brine shrimp</name>
    <name type="synonym">Artemia sanfranciscana</name>
    <dbReference type="NCBI Taxonomy" id="6661"/>
    <lineage>
        <taxon>Eukaryota</taxon>
        <taxon>Metazoa</taxon>
        <taxon>Ecdysozoa</taxon>
        <taxon>Arthropoda</taxon>
        <taxon>Crustacea</taxon>
        <taxon>Branchiopoda</taxon>
        <taxon>Anostraca</taxon>
        <taxon>Artemiidae</taxon>
        <taxon>Artemia</taxon>
    </lineage>
</organism>
<feature type="compositionally biased region" description="Low complexity" evidence="1">
    <location>
        <begin position="201"/>
        <end position="224"/>
    </location>
</feature>
<dbReference type="InterPro" id="IPR037197">
    <property type="entry name" value="WWE_dom_sf"/>
</dbReference>
<evidence type="ECO:0000259" key="2">
    <source>
        <dbReference type="Pfam" id="PF02825"/>
    </source>
</evidence>
<accession>A0AA88L823</accession>
<dbReference type="EMBL" id="JAVRJZ010000016">
    <property type="protein sequence ID" value="KAK2711540.1"/>
    <property type="molecule type" value="Genomic_DNA"/>
</dbReference>
<dbReference type="SUPFAM" id="SSF117839">
    <property type="entry name" value="WWE domain"/>
    <property type="match status" value="1"/>
</dbReference>
<proteinExistence type="predicted"/>
<name>A0AA88L823_ARTSF</name>
<keyword evidence="4" id="KW-1185">Reference proteome</keyword>
<dbReference type="Proteomes" id="UP001187531">
    <property type="component" value="Unassembled WGS sequence"/>
</dbReference>
<sequence length="363" mass="39436">MDINSYFPDEKEDDGPYARKGQFSQTIPGAPPERPAAVLNVSDSAQRDVTFRHQSLPPMNAGSVAVLPLSGKPAPNSLPGSHSLSPSPMQGFVPLIPSNGSATLRQSPSVPNLGVTSSGGFHKTHSRHSSLTGGTTFHPSHTRNASLGSVGMNDANAINAANADITPMPAPPPISHLSTSSSIRSNRAALRRVKPSFAPHPEQTPGQQNPQQPFFGYPQPQMQQSYGSAASNEFNAQTGVYNLEASYVPVDHHWFYCKKDPTGKEIWNPFSKKDSTLLEEAYIKGIHYKLEILQHSVVINGFNLGKLESNGKLVGRRKGFFNTDQKRKQSECLPTYEDIWLSSGDVKSDSNCNLSVNFKIKSN</sequence>
<dbReference type="Pfam" id="PF02825">
    <property type="entry name" value="WWE"/>
    <property type="match status" value="1"/>
</dbReference>
<comment type="caution">
    <text evidence="3">The sequence shown here is derived from an EMBL/GenBank/DDBJ whole genome shotgun (WGS) entry which is preliminary data.</text>
</comment>
<feature type="compositionally biased region" description="Polar residues" evidence="1">
    <location>
        <begin position="98"/>
        <end position="119"/>
    </location>
</feature>
<feature type="region of interest" description="Disordered" evidence="1">
    <location>
        <begin position="54"/>
        <end position="150"/>
    </location>
</feature>
<evidence type="ECO:0000313" key="4">
    <source>
        <dbReference type="Proteomes" id="UP001187531"/>
    </source>
</evidence>
<feature type="region of interest" description="Disordered" evidence="1">
    <location>
        <begin position="196"/>
        <end position="229"/>
    </location>
</feature>
<feature type="region of interest" description="Disordered" evidence="1">
    <location>
        <begin position="1"/>
        <end position="36"/>
    </location>
</feature>
<dbReference type="AlphaFoldDB" id="A0AA88L823"/>
<gene>
    <name evidence="3" type="ORF">QYM36_012637</name>
</gene>
<evidence type="ECO:0000256" key="1">
    <source>
        <dbReference type="SAM" id="MobiDB-lite"/>
    </source>
</evidence>